<comment type="similarity">
    <text evidence="1">Belongs to the protein kinase superfamily. CMGC Ser/Thr protein kinase family. CDC2/CDKX subfamily.</text>
</comment>
<reference evidence="11 12" key="1">
    <citation type="journal article" date="2023" name="IScience">
        <title>Expanded male sex-determining region conserved during the evolution of homothallism in the green alga Volvox.</title>
        <authorList>
            <person name="Yamamoto K."/>
            <person name="Matsuzaki R."/>
            <person name="Mahakham W."/>
            <person name="Heman W."/>
            <person name="Sekimoto H."/>
            <person name="Kawachi M."/>
            <person name="Minakuchi Y."/>
            <person name="Toyoda A."/>
            <person name="Nozaki H."/>
        </authorList>
    </citation>
    <scope>NUCLEOTIDE SEQUENCE [LARGE SCALE GENOMIC DNA]</scope>
    <source>
        <strain evidence="11 12">NIES-4468</strain>
    </source>
</reference>
<comment type="caution">
    <text evidence="11">The sequence shown here is derived from an EMBL/GenBank/DDBJ whole genome shotgun (WGS) entry which is preliminary data.</text>
</comment>
<feature type="domain" description="Protein kinase" evidence="10">
    <location>
        <begin position="10"/>
        <end position="573"/>
    </location>
</feature>
<dbReference type="InterPro" id="IPR000719">
    <property type="entry name" value="Prot_kinase_dom"/>
</dbReference>
<dbReference type="PANTHER" id="PTHR24056:SF0">
    <property type="entry name" value="CYCLIN-DEPENDENT KINASE 7"/>
    <property type="match status" value="1"/>
</dbReference>
<dbReference type="Proteomes" id="UP001165090">
    <property type="component" value="Unassembled WGS sequence"/>
</dbReference>
<dbReference type="SMART" id="SM00220">
    <property type="entry name" value="S_TKc"/>
    <property type="match status" value="1"/>
</dbReference>
<evidence type="ECO:0000256" key="3">
    <source>
        <dbReference type="ARBA" id="ARBA00022527"/>
    </source>
</evidence>
<dbReference type="SUPFAM" id="SSF56112">
    <property type="entry name" value="Protein kinase-like (PK-like)"/>
    <property type="match status" value="1"/>
</dbReference>
<protein>
    <recommendedName>
        <fullName evidence="2">[RNA-polymerase]-subunit kinase</fullName>
        <ecNumber evidence="2">2.7.11.23</ecNumber>
    </recommendedName>
</protein>
<feature type="region of interest" description="Disordered" evidence="9">
    <location>
        <begin position="1385"/>
        <end position="1457"/>
    </location>
</feature>
<dbReference type="Pfam" id="PF00069">
    <property type="entry name" value="Pkinase"/>
    <property type="match status" value="3"/>
</dbReference>
<feature type="compositionally biased region" description="Basic and acidic residues" evidence="9">
    <location>
        <begin position="321"/>
        <end position="332"/>
    </location>
</feature>
<evidence type="ECO:0000256" key="6">
    <source>
        <dbReference type="ARBA" id="ARBA00022777"/>
    </source>
</evidence>
<feature type="region of interest" description="Disordered" evidence="9">
    <location>
        <begin position="1036"/>
        <end position="1064"/>
    </location>
</feature>
<feature type="region of interest" description="Disordered" evidence="9">
    <location>
        <begin position="406"/>
        <end position="434"/>
    </location>
</feature>
<accession>A0ABQ5RZZ5</accession>
<evidence type="ECO:0000313" key="11">
    <source>
        <dbReference type="EMBL" id="GLI62828.1"/>
    </source>
</evidence>
<evidence type="ECO:0000313" key="12">
    <source>
        <dbReference type="Proteomes" id="UP001165090"/>
    </source>
</evidence>
<dbReference type="InterPro" id="IPR011009">
    <property type="entry name" value="Kinase-like_dom_sf"/>
</dbReference>
<keyword evidence="4" id="KW-0808">Transferase</keyword>
<dbReference type="PANTHER" id="PTHR24056">
    <property type="entry name" value="CELL DIVISION PROTEIN KINASE"/>
    <property type="match status" value="1"/>
</dbReference>
<keyword evidence="3" id="KW-0723">Serine/threonine-protein kinase</keyword>
<feature type="region of interest" description="Disordered" evidence="9">
    <location>
        <begin position="293"/>
        <end position="354"/>
    </location>
</feature>
<feature type="region of interest" description="Disordered" evidence="9">
    <location>
        <begin position="1227"/>
        <end position="1254"/>
    </location>
</feature>
<gene>
    <name evidence="11" type="ORF">VaNZ11_005386</name>
</gene>
<keyword evidence="6" id="KW-0418">Kinase</keyword>
<evidence type="ECO:0000256" key="5">
    <source>
        <dbReference type="ARBA" id="ARBA00022741"/>
    </source>
</evidence>
<evidence type="ECO:0000256" key="8">
    <source>
        <dbReference type="PROSITE-ProRule" id="PRU10141"/>
    </source>
</evidence>
<dbReference type="InterPro" id="IPR050108">
    <property type="entry name" value="CDK"/>
</dbReference>
<feature type="compositionally biased region" description="Low complexity" evidence="9">
    <location>
        <begin position="336"/>
        <end position="354"/>
    </location>
</feature>
<dbReference type="Gene3D" id="3.30.200.20">
    <property type="entry name" value="Phosphorylase Kinase, domain 1"/>
    <property type="match status" value="2"/>
</dbReference>
<evidence type="ECO:0000259" key="10">
    <source>
        <dbReference type="PROSITE" id="PS50011"/>
    </source>
</evidence>
<feature type="region of interest" description="Disordered" evidence="9">
    <location>
        <begin position="205"/>
        <end position="234"/>
    </location>
</feature>
<dbReference type="PROSITE" id="PS00107">
    <property type="entry name" value="PROTEIN_KINASE_ATP"/>
    <property type="match status" value="1"/>
</dbReference>
<dbReference type="Gene3D" id="1.10.510.10">
    <property type="entry name" value="Transferase(Phosphotransferase) domain 1"/>
    <property type="match status" value="2"/>
</dbReference>
<evidence type="ECO:0000256" key="2">
    <source>
        <dbReference type="ARBA" id="ARBA00012409"/>
    </source>
</evidence>
<dbReference type="PROSITE" id="PS50011">
    <property type="entry name" value="PROTEIN_KINASE_DOM"/>
    <property type="match status" value="1"/>
</dbReference>
<evidence type="ECO:0000256" key="9">
    <source>
        <dbReference type="SAM" id="MobiDB-lite"/>
    </source>
</evidence>
<feature type="binding site" evidence="8">
    <location>
        <position position="39"/>
    </location>
    <ligand>
        <name>ATP</name>
        <dbReference type="ChEBI" id="CHEBI:30616"/>
    </ligand>
</feature>
<dbReference type="InterPro" id="IPR017441">
    <property type="entry name" value="Protein_kinase_ATP_BS"/>
</dbReference>
<organism evidence="11 12">
    <name type="scientific">Volvox africanus</name>
    <dbReference type="NCBI Taxonomy" id="51714"/>
    <lineage>
        <taxon>Eukaryota</taxon>
        <taxon>Viridiplantae</taxon>
        <taxon>Chlorophyta</taxon>
        <taxon>core chlorophytes</taxon>
        <taxon>Chlorophyceae</taxon>
        <taxon>CS clade</taxon>
        <taxon>Chlamydomonadales</taxon>
        <taxon>Volvocaceae</taxon>
        <taxon>Volvox</taxon>
    </lineage>
</organism>
<feature type="compositionally biased region" description="Gly residues" evidence="9">
    <location>
        <begin position="1051"/>
        <end position="1060"/>
    </location>
</feature>
<keyword evidence="7 8" id="KW-0067">ATP-binding</keyword>
<evidence type="ECO:0000256" key="4">
    <source>
        <dbReference type="ARBA" id="ARBA00022679"/>
    </source>
</evidence>
<proteinExistence type="inferred from homology"/>
<keyword evidence="12" id="KW-1185">Reference proteome</keyword>
<name>A0ABQ5RZZ5_9CHLO</name>
<sequence length="1457" mass="148166">MGHIDEWYDRDKRAVLGGGTYATVYAAKCRRSGRMVALKKLRRMAPPQVATGRFQKFGGGGGSAATAAAPTALNNGTSPLSFVFHAGEPGWPDWSMSTGGGGRGGGGGSGGAGGTIAVTDRGDATVDDRGGVAQAALREIKVLQELRHPHIVRLRETFAHKETLVLVFDYAAGGDLELLLYPSKSSGDAGAAAAAAGRGEGGSKIRVGGVDRAGRNGCSGGGGDGGEEDVTRPPLPPGVVKAHMKALLEALAYCHEQGVLHRDVKPNNLLLDDQGRLLLADFGLARYLPMEATGEEQGEVEGDTAGLAAPARAQETEEDDHGWRLSEEEGKGRRPAQSQPQLQQGQAVQGAEGVQGRCSGGARGGGNRVGGGNRCCANTAKDDGGESTGMAVAADHGHMADTLGGSCGGGGDDDDGGGDRSMNRWPMGQTTQREAGLCRDGYARPVMTHQIGMRWYRPPELLFGCRTYGGGVDVWAVGCVFAEMMLRRVWFQGNSDVDQLRVVFEVLGTPTEECWPGVTRLPNYLKFSPAPPKDLATIFPEASPDALDLLAELTRLCPERRPTARQALSHPYFLSDPPPTPPGQLPLAMTRVAMAAAARTAADAMIASAADHYCWDNSGDGSRAAAAGLKGGHLGGDRNSSRTGVGVHHAGQRESALLAGLPTFRAPAGQGHHGGVEGPLPRFQLPLPPSLPSDRLPAGFISFDSTAAATAGAGNGSKGVAWPLATQPPSFRRAFRLGQPNLEFPDLSSKVPPELFPLPGSSAADDVAAAVAAAGGSGNFPSSSGPPYQQPLTSGLQSRFQAILEDDVEGQNGADVAWRTSSAALPYDVAAAATQPPPLQHRQHRAPTQHWPAPVQAPLTADAAGSAPRRYRRCRRTQSSVATADMSISKISVAAAGMVGGRLCFDEVARRDATSRDTGGSGDSGNPDIGAELERAEKGEKGQEEEEDLCLVAEGIPNDEGEEIEAVDDEEEEDDFDGFRRCVPRRFSFGSSLATDGDVLATAAAAAAAVAAAAAAAMAPSTGGAMAITTVGDSEGTVSTGGASHHKGSDTGAGGGGGGDSVVPMATTTATTAAVGGHGAASAAVTAAGYDPMSVSFSMCGGGGGGLGTVGSKRPRPLRDFNNHQTLPPTPSALAAALAGADPDIRGCAHSCFHQAQPGSNGGGGDLGGMDDVRMHDRSAGSNGSIGGGASEGGCAAAAIPTASVTAAPSFTMLSASAAASASVNAAARGDGSGGGAAARGLMEAPPPRLRQSRTSDVTVAMLSFAGGIDGSLAMHAPPTAVGPRQLNAALGLEQPSVHGFQLSAIDSGGRDTGRSDRNAAALSGFPLLPLVAPRVGAAVTADVGVIAAAVAAAATAGGGDGGFGGDASGVMAAAAAAAPPAALSDSVHLRPGPSGVRPDSTDLQYLRQRKVEVDEALRQASQADDPPTQDDSDSDQYQNPHHHGRREVQGRPQAES</sequence>
<dbReference type="EMBL" id="BSDZ01000013">
    <property type="protein sequence ID" value="GLI62828.1"/>
    <property type="molecule type" value="Genomic_DNA"/>
</dbReference>
<dbReference type="PROSITE" id="PS00108">
    <property type="entry name" value="PROTEIN_KINASE_ST"/>
    <property type="match status" value="1"/>
</dbReference>
<feature type="compositionally biased region" description="Gly residues" evidence="9">
    <location>
        <begin position="98"/>
        <end position="114"/>
    </location>
</feature>
<feature type="compositionally biased region" description="Acidic residues" evidence="9">
    <location>
        <begin position="293"/>
        <end position="302"/>
    </location>
</feature>
<evidence type="ECO:0000256" key="7">
    <source>
        <dbReference type="ARBA" id="ARBA00022840"/>
    </source>
</evidence>
<evidence type="ECO:0000256" key="1">
    <source>
        <dbReference type="ARBA" id="ARBA00006485"/>
    </source>
</evidence>
<keyword evidence="5 8" id="KW-0547">Nucleotide-binding</keyword>
<dbReference type="InterPro" id="IPR008271">
    <property type="entry name" value="Ser/Thr_kinase_AS"/>
</dbReference>
<feature type="region of interest" description="Disordered" evidence="9">
    <location>
        <begin position="1156"/>
        <end position="1187"/>
    </location>
</feature>
<feature type="region of interest" description="Disordered" evidence="9">
    <location>
        <begin position="97"/>
        <end position="117"/>
    </location>
</feature>
<dbReference type="EC" id="2.7.11.23" evidence="2"/>